<dbReference type="Gene3D" id="3.30.70.100">
    <property type="match status" value="1"/>
</dbReference>
<keyword evidence="4 7" id="KW-0812">Transmembrane</keyword>
<evidence type="ECO:0000259" key="9">
    <source>
        <dbReference type="Pfam" id="PF21082"/>
    </source>
</evidence>
<dbReference type="Pfam" id="PF21088">
    <property type="entry name" value="MS_channel_1st"/>
    <property type="match status" value="1"/>
</dbReference>
<organism evidence="11 12">
    <name type="scientific">Pseudoalteromonas piscicida</name>
    <dbReference type="NCBI Taxonomy" id="43662"/>
    <lineage>
        <taxon>Bacteria</taxon>
        <taxon>Pseudomonadati</taxon>
        <taxon>Pseudomonadota</taxon>
        <taxon>Gammaproteobacteria</taxon>
        <taxon>Alteromonadales</taxon>
        <taxon>Pseudoalteromonadaceae</taxon>
        <taxon>Pseudoalteromonas</taxon>
    </lineage>
</organism>
<keyword evidence="7" id="KW-0406">Ion transport</keyword>
<gene>
    <name evidence="11" type="ORF">CEX98_15050</name>
</gene>
<evidence type="ECO:0000259" key="8">
    <source>
        <dbReference type="Pfam" id="PF00924"/>
    </source>
</evidence>
<feature type="transmembrane region" description="Helical" evidence="7">
    <location>
        <begin position="62"/>
        <end position="83"/>
    </location>
</feature>
<keyword evidence="6 7" id="KW-0472">Membrane</keyword>
<feature type="transmembrane region" description="Helical" evidence="7">
    <location>
        <begin position="28"/>
        <end position="50"/>
    </location>
</feature>
<dbReference type="SUPFAM" id="SSF82861">
    <property type="entry name" value="Mechanosensitive channel protein MscS (YggB), transmembrane region"/>
    <property type="match status" value="1"/>
</dbReference>
<dbReference type="PANTHER" id="PTHR30221">
    <property type="entry name" value="SMALL-CONDUCTANCE MECHANOSENSITIVE CHANNEL"/>
    <property type="match status" value="1"/>
</dbReference>
<dbReference type="InterPro" id="IPR010920">
    <property type="entry name" value="LSM_dom_sf"/>
</dbReference>
<dbReference type="InterPro" id="IPR049142">
    <property type="entry name" value="MS_channel_1st"/>
</dbReference>
<feature type="domain" description="Mechanosensitive ion channel transmembrane helices 2/3" evidence="10">
    <location>
        <begin position="69"/>
        <end position="111"/>
    </location>
</feature>
<dbReference type="PANTHER" id="PTHR30221:SF1">
    <property type="entry name" value="SMALL-CONDUCTANCE MECHANOSENSITIVE CHANNEL"/>
    <property type="match status" value="1"/>
</dbReference>
<keyword evidence="7" id="KW-0407">Ion channel</keyword>
<dbReference type="OrthoDB" id="9799209at2"/>
<comment type="subunit">
    <text evidence="7">Homoheptamer.</text>
</comment>
<dbReference type="AlphaFoldDB" id="A0A2A5JND9"/>
<name>A0A2A5JND9_PSEO7</name>
<feature type="domain" description="Mechanosensitive ion channel MscS" evidence="8">
    <location>
        <begin position="112"/>
        <end position="179"/>
    </location>
</feature>
<evidence type="ECO:0000256" key="2">
    <source>
        <dbReference type="ARBA" id="ARBA00008017"/>
    </source>
</evidence>
<sequence length="294" mass="32699">MNIDKFWTLINDKLLSWLESAVQLLPNMILALMVLLLFIILAKISSFWFAKAINKAIKTPQVASLISSIFKIAVIAIGIFFALDIVKLSGAVMSLLAGAGIIGLAIGFAFQDMTENLIAGFVMGVRKPFVEGDIIRTKDCFGTVTKINLRNTLVENFYGQLSYVPNKILFKHELQNYTKLGKRRIEIPVGISYADNPEQARTVIVEAINKLDFVVNPKETDVYAESFGDSAINLLLWFWIDYPAAPGFMAVRHQAICTVHQVLAENDILIPFPIRTIDFNAKGGEKLSAQLSQE</sequence>
<comment type="similarity">
    <text evidence="2 7">Belongs to the MscS (TC 1.A.23) family.</text>
</comment>
<dbReference type="InterPro" id="IPR006685">
    <property type="entry name" value="MscS_channel_2nd"/>
</dbReference>
<dbReference type="EMBL" id="NKHF01000068">
    <property type="protein sequence ID" value="PCK30938.1"/>
    <property type="molecule type" value="Genomic_DNA"/>
</dbReference>
<comment type="subcellular location">
    <subcellularLocation>
        <location evidence="7">Cell inner membrane</location>
        <topology evidence="7">Multi-pass membrane protein</topology>
    </subcellularLocation>
    <subcellularLocation>
        <location evidence="1">Cell membrane</location>
        <topology evidence="1">Multi-pass membrane protein</topology>
    </subcellularLocation>
</comment>
<feature type="transmembrane region" description="Helical" evidence="7">
    <location>
        <begin position="89"/>
        <end position="110"/>
    </location>
</feature>
<evidence type="ECO:0000256" key="7">
    <source>
        <dbReference type="RuleBase" id="RU369025"/>
    </source>
</evidence>
<accession>A0A2A5JND9</accession>
<dbReference type="SUPFAM" id="SSF82689">
    <property type="entry name" value="Mechanosensitive channel protein MscS (YggB), C-terminal domain"/>
    <property type="match status" value="1"/>
</dbReference>
<dbReference type="InterPro" id="IPR045275">
    <property type="entry name" value="MscS_archaea/bacteria_type"/>
</dbReference>
<dbReference type="Pfam" id="PF21082">
    <property type="entry name" value="MS_channel_3rd"/>
    <property type="match status" value="1"/>
</dbReference>
<dbReference type="GO" id="GO:0008381">
    <property type="term" value="F:mechanosensitive monoatomic ion channel activity"/>
    <property type="evidence" value="ECO:0007669"/>
    <property type="project" value="InterPro"/>
</dbReference>
<dbReference type="GO" id="GO:0005886">
    <property type="term" value="C:plasma membrane"/>
    <property type="evidence" value="ECO:0007669"/>
    <property type="project" value="UniProtKB-SubCell"/>
</dbReference>
<protein>
    <recommendedName>
        <fullName evidence="7">Small-conductance mechanosensitive channel</fullName>
    </recommendedName>
</protein>
<dbReference type="Gene3D" id="2.30.30.60">
    <property type="match status" value="1"/>
</dbReference>
<comment type="function">
    <text evidence="7">Mechanosensitive channel that participates in the regulation of osmotic pressure changes within the cell, opening in response to stretch forces in the membrane lipid bilayer, without the need for other proteins. Contributes to normal resistance to hypoosmotic shock. Forms an ion channel of 1.0 nanosiemens conductance with a slight preference for anions.</text>
</comment>
<keyword evidence="12" id="KW-1185">Reference proteome</keyword>
<evidence type="ECO:0000256" key="5">
    <source>
        <dbReference type="ARBA" id="ARBA00022989"/>
    </source>
</evidence>
<dbReference type="Proteomes" id="UP000228621">
    <property type="component" value="Unassembled WGS sequence"/>
</dbReference>
<evidence type="ECO:0000259" key="10">
    <source>
        <dbReference type="Pfam" id="PF21088"/>
    </source>
</evidence>
<evidence type="ECO:0000256" key="3">
    <source>
        <dbReference type="ARBA" id="ARBA00022475"/>
    </source>
</evidence>
<comment type="caution">
    <text evidence="11">The sequence shown here is derived from an EMBL/GenBank/DDBJ whole genome shotgun (WGS) entry which is preliminary data.</text>
</comment>
<evidence type="ECO:0000256" key="6">
    <source>
        <dbReference type="ARBA" id="ARBA00023136"/>
    </source>
</evidence>
<dbReference type="SUPFAM" id="SSF50182">
    <property type="entry name" value="Sm-like ribonucleoproteins"/>
    <property type="match status" value="1"/>
</dbReference>
<evidence type="ECO:0000256" key="4">
    <source>
        <dbReference type="ARBA" id="ARBA00022692"/>
    </source>
</evidence>
<evidence type="ECO:0000313" key="12">
    <source>
        <dbReference type="Proteomes" id="UP000228621"/>
    </source>
</evidence>
<comment type="caution">
    <text evidence="7">Lacks conserved residue(s) required for the propagation of feature annotation.</text>
</comment>
<keyword evidence="7" id="KW-0813">Transport</keyword>
<proteinExistence type="inferred from homology"/>
<keyword evidence="7" id="KW-0997">Cell inner membrane</keyword>
<dbReference type="Pfam" id="PF00924">
    <property type="entry name" value="MS_channel_2nd"/>
    <property type="match status" value="1"/>
</dbReference>
<evidence type="ECO:0000256" key="1">
    <source>
        <dbReference type="ARBA" id="ARBA00004651"/>
    </source>
</evidence>
<evidence type="ECO:0000313" key="11">
    <source>
        <dbReference type="EMBL" id="PCK30938.1"/>
    </source>
</evidence>
<dbReference type="InterPro" id="IPR011014">
    <property type="entry name" value="MscS_channel_TM-2"/>
</dbReference>
<keyword evidence="5 7" id="KW-1133">Transmembrane helix</keyword>
<reference evidence="12" key="1">
    <citation type="journal article" date="2019" name="Genome Announc.">
        <title>Draft Genome Sequence of Pseudoalteromonas piscicida Strain 36Y ROTHPW, an Hypersaline Seawater Isolate from the South Coast of Sonora, Mexico.</title>
        <authorList>
            <person name="Sanchez-Diaz R."/>
            <person name="Molina-Garza Z.J."/>
            <person name="Cruz-Suarez L.E."/>
            <person name="Selvin J."/>
            <person name="Kiran G.S."/>
            <person name="Ibarra-Gamez J.C."/>
            <person name="Gomez-Gil B."/>
            <person name="Galaviz-Silva L."/>
        </authorList>
    </citation>
    <scope>NUCLEOTIDE SEQUENCE [LARGE SCALE GENOMIC DNA]</scope>
    <source>
        <strain evidence="12">36Y_RITHPW</strain>
    </source>
</reference>
<dbReference type="InterPro" id="IPR023408">
    <property type="entry name" value="MscS_beta-dom_sf"/>
</dbReference>
<dbReference type="InterPro" id="IPR049278">
    <property type="entry name" value="MS_channel_C"/>
</dbReference>
<keyword evidence="3" id="KW-1003">Cell membrane</keyword>
<dbReference type="InterPro" id="IPR011066">
    <property type="entry name" value="MscS_channel_C_sf"/>
</dbReference>
<dbReference type="Gene3D" id="1.10.287.1260">
    <property type="match status" value="1"/>
</dbReference>
<feature type="domain" description="Mechanosensitive ion channel MscS C-terminal" evidence="9">
    <location>
        <begin position="185"/>
        <end position="268"/>
    </location>
</feature>
<dbReference type="RefSeq" id="WP_099642876.1">
    <property type="nucleotide sequence ID" value="NZ_NKHF01000068.1"/>
</dbReference>